<proteinExistence type="predicted"/>
<sequence>MAGGERLDRTAVITAAARLADAEGVGALTLSRLARALDRHVASLYTHVKGIDGLYRDVALLTQRELGARLWQAAVGRSGPDAILALAEAYRGYVVRYPGRYEVLVRYHHPADDEEFQANAQYVAEPIRASLRSFGLGPAEVSSALQVFSASIRGLCLNESVGFHGDKRQGPEHTLRQFVALFTTGLTSGTWPVAKDADPAD</sequence>
<feature type="domain" description="HTH-type transcriptional regulator MT1864/Rv1816-like C-terminal" evidence="3">
    <location>
        <begin position="84"/>
        <end position="176"/>
    </location>
</feature>
<gene>
    <name evidence="4" type="ORF">GCM10023205_69790</name>
</gene>
<dbReference type="EMBL" id="BAABHS010000036">
    <property type="protein sequence ID" value="GAA4988819.1"/>
    <property type="molecule type" value="Genomic_DNA"/>
</dbReference>
<dbReference type="Pfam" id="PF13305">
    <property type="entry name" value="TetR_C_33"/>
    <property type="match status" value="1"/>
</dbReference>
<dbReference type="SUPFAM" id="SSF48498">
    <property type="entry name" value="Tetracyclin repressor-like, C-terminal domain"/>
    <property type="match status" value="1"/>
</dbReference>
<evidence type="ECO:0000313" key="4">
    <source>
        <dbReference type="EMBL" id="GAA4988819.1"/>
    </source>
</evidence>
<reference evidence="5" key="1">
    <citation type="journal article" date="2019" name="Int. J. Syst. Evol. Microbiol.">
        <title>The Global Catalogue of Microorganisms (GCM) 10K type strain sequencing project: providing services to taxonomists for standard genome sequencing and annotation.</title>
        <authorList>
            <consortium name="The Broad Institute Genomics Platform"/>
            <consortium name="The Broad Institute Genome Sequencing Center for Infectious Disease"/>
            <person name="Wu L."/>
            <person name="Ma J."/>
        </authorList>
    </citation>
    <scope>NUCLEOTIDE SEQUENCE [LARGE SCALE GENOMIC DNA]</scope>
    <source>
        <strain evidence="5">JCM 17986</strain>
    </source>
</reference>
<organism evidence="4 5">
    <name type="scientific">Yinghuangia aomiensis</name>
    <dbReference type="NCBI Taxonomy" id="676205"/>
    <lineage>
        <taxon>Bacteria</taxon>
        <taxon>Bacillati</taxon>
        <taxon>Actinomycetota</taxon>
        <taxon>Actinomycetes</taxon>
        <taxon>Kitasatosporales</taxon>
        <taxon>Streptomycetaceae</taxon>
        <taxon>Yinghuangia</taxon>
    </lineage>
</organism>
<keyword evidence="2" id="KW-0804">Transcription</keyword>
<accession>A0ABP9I6X1</accession>
<evidence type="ECO:0000259" key="3">
    <source>
        <dbReference type="Pfam" id="PF13305"/>
    </source>
</evidence>
<dbReference type="InterPro" id="IPR009057">
    <property type="entry name" value="Homeodomain-like_sf"/>
</dbReference>
<dbReference type="SUPFAM" id="SSF46689">
    <property type="entry name" value="Homeodomain-like"/>
    <property type="match status" value="1"/>
</dbReference>
<dbReference type="Gene3D" id="1.10.357.10">
    <property type="entry name" value="Tetracycline Repressor, domain 2"/>
    <property type="match status" value="1"/>
</dbReference>
<evidence type="ECO:0000256" key="1">
    <source>
        <dbReference type="ARBA" id="ARBA00023015"/>
    </source>
</evidence>
<protein>
    <submittedName>
        <fullName evidence="4">TetR-like C-terminal domain-containing protein</fullName>
    </submittedName>
</protein>
<comment type="caution">
    <text evidence="4">The sequence shown here is derived from an EMBL/GenBank/DDBJ whole genome shotgun (WGS) entry which is preliminary data.</text>
</comment>
<name>A0ABP9I6X1_9ACTN</name>
<evidence type="ECO:0000256" key="2">
    <source>
        <dbReference type="ARBA" id="ARBA00023163"/>
    </source>
</evidence>
<keyword evidence="1" id="KW-0805">Transcription regulation</keyword>
<dbReference type="Gene3D" id="1.10.10.60">
    <property type="entry name" value="Homeodomain-like"/>
    <property type="match status" value="1"/>
</dbReference>
<dbReference type="InterPro" id="IPR036271">
    <property type="entry name" value="Tet_transcr_reg_TetR-rel_C_sf"/>
</dbReference>
<dbReference type="RefSeq" id="WP_345679822.1">
    <property type="nucleotide sequence ID" value="NZ_BAABHS010000036.1"/>
</dbReference>
<evidence type="ECO:0000313" key="5">
    <source>
        <dbReference type="Proteomes" id="UP001500466"/>
    </source>
</evidence>
<dbReference type="InterPro" id="IPR025996">
    <property type="entry name" value="MT1864/Rv1816-like_C"/>
</dbReference>
<dbReference type="Proteomes" id="UP001500466">
    <property type="component" value="Unassembled WGS sequence"/>
</dbReference>
<keyword evidence="5" id="KW-1185">Reference proteome</keyword>